<evidence type="ECO:0000256" key="2">
    <source>
        <dbReference type="ARBA" id="ARBA00022723"/>
    </source>
</evidence>
<dbReference type="SMART" id="SM00702">
    <property type="entry name" value="P4Hc"/>
    <property type="match status" value="1"/>
</dbReference>
<evidence type="ECO:0000256" key="5">
    <source>
        <dbReference type="ARBA" id="ARBA00023002"/>
    </source>
</evidence>
<evidence type="ECO:0000256" key="6">
    <source>
        <dbReference type="ARBA" id="ARBA00023004"/>
    </source>
</evidence>
<dbReference type="InterPro" id="IPR045054">
    <property type="entry name" value="P4HA-like"/>
</dbReference>
<dbReference type="PANTHER" id="PTHR10869:SF246">
    <property type="entry name" value="TRANSMEMBRANE PROLYL 4-HYDROXYLASE"/>
    <property type="match status" value="1"/>
</dbReference>
<dbReference type="PANTHER" id="PTHR10869">
    <property type="entry name" value="PROLYL 4-HYDROXYLASE ALPHA SUBUNIT"/>
    <property type="match status" value="1"/>
</dbReference>
<keyword evidence="4" id="KW-0223">Dioxygenase</keyword>
<name>A0ABW6JSM3_9BACI</name>
<evidence type="ECO:0000256" key="3">
    <source>
        <dbReference type="ARBA" id="ARBA00022896"/>
    </source>
</evidence>
<evidence type="ECO:0000313" key="9">
    <source>
        <dbReference type="Proteomes" id="UP001601058"/>
    </source>
</evidence>
<sequence length="291" mass="32892">MEKITRISNELKDWIQQTLRSGVNPESIVAAMVKKGFDQSFAYSTMLRILNKQSLETVDASQSPYMYEPIDLAKRGNIIATTDREIKVLLKMDKPFITYLDNVLSTEECDQLIHLSRNRLQPSEIIDPITGEKKSVPGRTSKGAYYHLNETSLISTIERRLAEITSHPIEHGEGLQVLNYDVGEEYKAHFDYFPANQVDTEKGGQRVATFLLYLNDVAAGGETIFPKIGLSIVPKKGTAVYFHYGNSYGQVDRMSLHSSIPVLTGEKWVATKWIRQTTISQKKKTEEVLSK</sequence>
<dbReference type="Gene3D" id="2.60.120.620">
    <property type="entry name" value="q2cbj1_9rhob like domain"/>
    <property type="match status" value="1"/>
</dbReference>
<accession>A0ABW6JSM3</accession>
<dbReference type="PROSITE" id="PS51471">
    <property type="entry name" value="FE2OG_OXY"/>
    <property type="match status" value="1"/>
</dbReference>
<dbReference type="InterPro" id="IPR006620">
    <property type="entry name" value="Pro_4_hyd_alph"/>
</dbReference>
<organism evidence="8 9">
    <name type="scientific">Cytobacillus mangrovibacter</name>
    <dbReference type="NCBI Taxonomy" id="3299024"/>
    <lineage>
        <taxon>Bacteria</taxon>
        <taxon>Bacillati</taxon>
        <taxon>Bacillota</taxon>
        <taxon>Bacilli</taxon>
        <taxon>Bacillales</taxon>
        <taxon>Bacillaceae</taxon>
        <taxon>Cytobacillus</taxon>
    </lineage>
</organism>
<keyword evidence="5" id="KW-0560">Oxidoreductase</keyword>
<comment type="caution">
    <text evidence="8">The sequence shown here is derived from an EMBL/GenBank/DDBJ whole genome shotgun (WGS) entry which is preliminary data.</text>
</comment>
<evidence type="ECO:0000313" key="8">
    <source>
        <dbReference type="EMBL" id="MFE8694858.1"/>
    </source>
</evidence>
<gene>
    <name evidence="8" type="ORF">ACFYKT_00635</name>
</gene>
<feature type="domain" description="Fe2OG dioxygenase" evidence="7">
    <location>
        <begin position="171"/>
        <end position="276"/>
    </location>
</feature>
<dbReference type="EMBL" id="JBIACJ010000001">
    <property type="protein sequence ID" value="MFE8694858.1"/>
    <property type="molecule type" value="Genomic_DNA"/>
</dbReference>
<dbReference type="Proteomes" id="UP001601058">
    <property type="component" value="Unassembled WGS sequence"/>
</dbReference>
<dbReference type="RefSeq" id="WP_389213957.1">
    <property type="nucleotide sequence ID" value="NZ_JBIACJ010000001.1"/>
</dbReference>
<comment type="cofactor">
    <cofactor evidence="1">
        <name>L-ascorbate</name>
        <dbReference type="ChEBI" id="CHEBI:38290"/>
    </cofactor>
</comment>
<evidence type="ECO:0000256" key="1">
    <source>
        <dbReference type="ARBA" id="ARBA00001961"/>
    </source>
</evidence>
<dbReference type="InterPro" id="IPR005123">
    <property type="entry name" value="Oxoglu/Fe-dep_dioxygenase_dom"/>
</dbReference>
<keyword evidence="3" id="KW-0847">Vitamin C</keyword>
<dbReference type="InterPro" id="IPR044862">
    <property type="entry name" value="Pro_4_hyd_alph_FE2OG_OXY"/>
</dbReference>
<protein>
    <submittedName>
        <fullName evidence="8">2OG-Fe(II) oxygenase</fullName>
    </submittedName>
</protein>
<keyword evidence="9" id="KW-1185">Reference proteome</keyword>
<reference evidence="8 9" key="1">
    <citation type="submission" date="2024-08" db="EMBL/GenBank/DDBJ databases">
        <title>Two novel Cytobacillus novel species.</title>
        <authorList>
            <person name="Liu G."/>
        </authorList>
    </citation>
    <scope>NUCLEOTIDE SEQUENCE [LARGE SCALE GENOMIC DNA]</scope>
    <source>
        <strain evidence="8 9">FJAT-53684</strain>
    </source>
</reference>
<evidence type="ECO:0000259" key="7">
    <source>
        <dbReference type="PROSITE" id="PS51471"/>
    </source>
</evidence>
<keyword evidence="2" id="KW-0479">Metal-binding</keyword>
<evidence type="ECO:0000256" key="4">
    <source>
        <dbReference type="ARBA" id="ARBA00022964"/>
    </source>
</evidence>
<keyword evidence="6" id="KW-0408">Iron</keyword>
<proteinExistence type="predicted"/>
<dbReference type="Pfam" id="PF13640">
    <property type="entry name" value="2OG-FeII_Oxy_3"/>
    <property type="match status" value="1"/>
</dbReference>